<evidence type="ECO:0000256" key="2">
    <source>
        <dbReference type="ARBA" id="ARBA00022723"/>
    </source>
</evidence>
<dbReference type="Pfam" id="PF00884">
    <property type="entry name" value="Sulfatase"/>
    <property type="match status" value="1"/>
</dbReference>
<keyword evidence="3" id="KW-0378">Hydrolase</keyword>
<keyword evidence="5" id="KW-1133">Transmembrane helix</keyword>
<dbReference type="Gene3D" id="3.30.1120.10">
    <property type="match status" value="1"/>
</dbReference>
<organism evidence="8 9">
    <name type="scientific">Shewanella woodyi (strain ATCC 51908 / MS32)</name>
    <dbReference type="NCBI Taxonomy" id="392500"/>
    <lineage>
        <taxon>Bacteria</taxon>
        <taxon>Pseudomonadati</taxon>
        <taxon>Pseudomonadota</taxon>
        <taxon>Gammaproteobacteria</taxon>
        <taxon>Alteromonadales</taxon>
        <taxon>Shewanellaceae</taxon>
        <taxon>Shewanella</taxon>
    </lineage>
</organism>
<protein>
    <submittedName>
        <fullName evidence="8">Sulfatase</fullName>
    </submittedName>
</protein>
<feature type="transmembrane region" description="Helical" evidence="5">
    <location>
        <begin position="565"/>
        <end position="582"/>
    </location>
</feature>
<evidence type="ECO:0000256" key="3">
    <source>
        <dbReference type="ARBA" id="ARBA00022801"/>
    </source>
</evidence>
<dbReference type="Gene3D" id="3.40.720.10">
    <property type="entry name" value="Alkaline Phosphatase, subunit A"/>
    <property type="match status" value="1"/>
</dbReference>
<dbReference type="InterPro" id="IPR017850">
    <property type="entry name" value="Alkaline_phosphatase_core_sf"/>
</dbReference>
<reference evidence="8 9" key="1">
    <citation type="submission" date="2008-02" db="EMBL/GenBank/DDBJ databases">
        <title>Complete sequence of Shewanella woodyi ATCC 51908.</title>
        <authorList>
            <consortium name="US DOE Joint Genome Institute"/>
            <person name="Copeland A."/>
            <person name="Lucas S."/>
            <person name="Lapidus A."/>
            <person name="Glavina del Rio T."/>
            <person name="Dalin E."/>
            <person name="Tice H."/>
            <person name="Bruce D."/>
            <person name="Goodwin L."/>
            <person name="Pitluck S."/>
            <person name="Sims D."/>
            <person name="Brettin T."/>
            <person name="Detter J.C."/>
            <person name="Han C."/>
            <person name="Kuske C.R."/>
            <person name="Schmutz J."/>
            <person name="Larimer F."/>
            <person name="Land M."/>
            <person name="Hauser L."/>
            <person name="Kyrpides N."/>
            <person name="Lykidis A."/>
            <person name="Zhao J.-S."/>
            <person name="Richardson P."/>
        </authorList>
    </citation>
    <scope>NUCLEOTIDE SEQUENCE [LARGE SCALE GENOMIC DNA]</scope>
    <source>
        <strain evidence="9">ATCC 51908 / MS32</strain>
    </source>
</reference>
<keyword evidence="9" id="KW-1185">Reference proteome</keyword>
<dbReference type="CDD" id="cd16025">
    <property type="entry name" value="PAS_like"/>
    <property type="match status" value="1"/>
</dbReference>
<proteinExistence type="inferred from homology"/>
<dbReference type="PANTHER" id="PTHR42693">
    <property type="entry name" value="ARYLSULFATASE FAMILY MEMBER"/>
    <property type="match status" value="1"/>
</dbReference>
<dbReference type="HOGENOM" id="CLU_006332_11_1_6"/>
<dbReference type="PROSITE" id="PS00523">
    <property type="entry name" value="SULFATASE_1"/>
    <property type="match status" value="1"/>
</dbReference>
<dbReference type="GO" id="GO:0004065">
    <property type="term" value="F:arylsulfatase activity"/>
    <property type="evidence" value="ECO:0007669"/>
    <property type="project" value="TreeGrafter"/>
</dbReference>
<evidence type="ECO:0000313" key="9">
    <source>
        <dbReference type="Proteomes" id="UP000002168"/>
    </source>
</evidence>
<feature type="domain" description="Sulfatase N-terminal" evidence="7">
    <location>
        <begin position="30"/>
        <end position="442"/>
    </location>
</feature>
<accession>B1KFX1</accession>
<evidence type="ECO:0000256" key="4">
    <source>
        <dbReference type="ARBA" id="ARBA00022837"/>
    </source>
</evidence>
<feature type="signal peptide" evidence="6">
    <location>
        <begin position="1"/>
        <end position="20"/>
    </location>
</feature>
<dbReference type="AlphaFoldDB" id="B1KFX1"/>
<keyword evidence="4" id="KW-0106">Calcium</keyword>
<dbReference type="PANTHER" id="PTHR42693:SF33">
    <property type="entry name" value="ARYLSULFATASE"/>
    <property type="match status" value="1"/>
</dbReference>
<gene>
    <name evidence="8" type="ordered locus">Swoo_2400</name>
</gene>
<sequence precursor="true">MKLRLITLLLTTLLSSYALAEMTEAKETRPNILLVVFDDIGFMGLGAYGSDAKTPNIDTIAEKGAQFSSFHTASMCGPSRAMLMTGQDSHHVGMSTLVEVLSPEMESHPSYSMEWKEGQKTLAGRLKEVGYQTFVSGKWGIGRTGKNLPHKFGFDRSYVLDATGASNYREAPYMPLYKTVSWFEDGEPVSLPDDFYSSRDLVNKMISYVDEATPNKPFFGFLSLQAVHIPVQVPKEYTDKYNGVFDRGWDEMRKERLPKAIELGLVPESTKLADVHESHREWDELNDQEKAYWARMMQVNAGMTEAADYHIGRLFKHLESKGMMESTIVIVTSDNGADSSTVGLQTGAAKPIHVAAAKFWMKTENWDLDYENLGQPGSLAAIGPEWASVSAAPLNRYKFNSSEGGQRVPLMISGPGVTDTGILSGRAHVSDLVPTLLQYANVQYSPDEFYGRSLHPMLTGERQDVWGQDSYGFEASGNSALYKGKWKIVRVKKPYGDEQWHLYDLSLDPGETTNLVAQNTVTFQEMLNEYQSYSKRVGIIELKVGENLMRQLVINSVKKWPADNWPKLLGLVLLIAGIVYGIKRLRRRA</sequence>
<keyword evidence="6" id="KW-0732">Signal</keyword>
<dbReference type="EMBL" id="CP000961">
    <property type="protein sequence ID" value="ACA86678.1"/>
    <property type="molecule type" value="Genomic_DNA"/>
</dbReference>
<evidence type="ECO:0000256" key="1">
    <source>
        <dbReference type="ARBA" id="ARBA00008779"/>
    </source>
</evidence>
<dbReference type="SUPFAM" id="SSF53649">
    <property type="entry name" value="Alkaline phosphatase-like"/>
    <property type="match status" value="1"/>
</dbReference>
<evidence type="ECO:0000256" key="5">
    <source>
        <dbReference type="SAM" id="Phobius"/>
    </source>
</evidence>
<keyword evidence="5" id="KW-0812">Transmembrane</keyword>
<dbReference type="InterPro" id="IPR000917">
    <property type="entry name" value="Sulfatase_N"/>
</dbReference>
<evidence type="ECO:0000313" key="8">
    <source>
        <dbReference type="EMBL" id="ACA86678.1"/>
    </source>
</evidence>
<dbReference type="InterPro" id="IPR050738">
    <property type="entry name" value="Sulfatase"/>
</dbReference>
<keyword evidence="2" id="KW-0479">Metal-binding</keyword>
<dbReference type="InterPro" id="IPR024607">
    <property type="entry name" value="Sulfatase_CS"/>
</dbReference>
<dbReference type="GO" id="GO:0046872">
    <property type="term" value="F:metal ion binding"/>
    <property type="evidence" value="ECO:0007669"/>
    <property type="project" value="UniProtKB-KW"/>
</dbReference>
<dbReference type="eggNOG" id="COG3119">
    <property type="taxonomic scope" value="Bacteria"/>
</dbReference>
<comment type="similarity">
    <text evidence="1">Belongs to the sulfatase family.</text>
</comment>
<dbReference type="KEGG" id="swd:Swoo_2400"/>
<dbReference type="STRING" id="392500.Swoo_2400"/>
<evidence type="ECO:0000259" key="7">
    <source>
        <dbReference type="Pfam" id="PF00884"/>
    </source>
</evidence>
<name>B1KFX1_SHEWM</name>
<evidence type="ECO:0000256" key="6">
    <source>
        <dbReference type="SAM" id="SignalP"/>
    </source>
</evidence>
<dbReference type="Proteomes" id="UP000002168">
    <property type="component" value="Chromosome"/>
</dbReference>
<keyword evidence="5" id="KW-0472">Membrane</keyword>
<feature type="chain" id="PRO_5002764834" evidence="6">
    <location>
        <begin position="21"/>
        <end position="589"/>
    </location>
</feature>